<dbReference type="Pfam" id="PF00574">
    <property type="entry name" value="CLP_protease"/>
    <property type="match status" value="1"/>
</dbReference>
<dbReference type="RefSeq" id="WP_216837664.1">
    <property type="nucleotide sequence ID" value="NZ_JAFNJS010000005.1"/>
</dbReference>
<protein>
    <submittedName>
        <fullName evidence="4">Head maturation protease, ClpP-related</fullName>
        <ecNumber evidence="4">3.4.21.-</ecNumber>
    </submittedName>
</protein>
<gene>
    <name evidence="4" type="ORF">ACFOD3_16830</name>
</gene>
<dbReference type="GO" id="GO:0008233">
    <property type="term" value="F:peptidase activity"/>
    <property type="evidence" value="ECO:0007669"/>
    <property type="project" value="UniProtKB-KW"/>
</dbReference>
<comment type="caution">
    <text evidence="4">The sequence shown here is derived from an EMBL/GenBank/DDBJ whole genome shotgun (WGS) entry which is preliminary data.</text>
</comment>
<keyword evidence="3" id="KW-0720">Serine protease</keyword>
<dbReference type="PANTHER" id="PTHR10381">
    <property type="entry name" value="ATP-DEPENDENT CLP PROTEASE PROTEOLYTIC SUBUNIT"/>
    <property type="match status" value="1"/>
</dbReference>
<accession>A0ABV7BZ69</accession>
<evidence type="ECO:0000256" key="3">
    <source>
        <dbReference type="ARBA" id="ARBA00022825"/>
    </source>
</evidence>
<dbReference type="GO" id="GO:0006508">
    <property type="term" value="P:proteolysis"/>
    <property type="evidence" value="ECO:0007669"/>
    <property type="project" value="UniProtKB-KW"/>
</dbReference>
<dbReference type="Pfam" id="PF25209">
    <property type="entry name" value="Phage_capsid_4"/>
    <property type="match status" value="1"/>
</dbReference>
<dbReference type="NCBIfam" id="NF045542">
    <property type="entry name" value="Clp_rel_HeadMat"/>
    <property type="match status" value="1"/>
</dbReference>
<dbReference type="Proteomes" id="UP001595420">
    <property type="component" value="Unassembled WGS sequence"/>
</dbReference>
<proteinExistence type="predicted"/>
<keyword evidence="2 4" id="KW-0378">Hydrolase</keyword>
<keyword evidence="5" id="KW-1185">Reference proteome</keyword>
<evidence type="ECO:0000256" key="1">
    <source>
        <dbReference type="ARBA" id="ARBA00022670"/>
    </source>
</evidence>
<keyword evidence="1 4" id="KW-0645">Protease</keyword>
<evidence type="ECO:0000256" key="2">
    <source>
        <dbReference type="ARBA" id="ARBA00022801"/>
    </source>
</evidence>
<evidence type="ECO:0000313" key="4">
    <source>
        <dbReference type="EMBL" id="MFC3001574.1"/>
    </source>
</evidence>
<reference evidence="5" key="1">
    <citation type="journal article" date="2019" name="Int. J. Syst. Evol. Microbiol.">
        <title>The Global Catalogue of Microorganisms (GCM) 10K type strain sequencing project: providing services to taxonomists for standard genome sequencing and annotation.</title>
        <authorList>
            <consortium name="The Broad Institute Genomics Platform"/>
            <consortium name="The Broad Institute Genome Sequencing Center for Infectious Disease"/>
            <person name="Wu L."/>
            <person name="Ma J."/>
        </authorList>
    </citation>
    <scope>NUCLEOTIDE SEQUENCE [LARGE SCALE GENOMIC DNA]</scope>
    <source>
        <strain evidence="5">CGMCC 1.16855</strain>
    </source>
</reference>
<dbReference type="EMBL" id="JBHRSB010000005">
    <property type="protein sequence ID" value="MFC3001574.1"/>
    <property type="molecule type" value="Genomic_DNA"/>
</dbReference>
<name>A0ABV7BZ69_9PROT</name>
<dbReference type="CDD" id="cd07016">
    <property type="entry name" value="S14_ClpP_1"/>
    <property type="match status" value="1"/>
</dbReference>
<dbReference type="EC" id="3.4.21.-" evidence="4"/>
<evidence type="ECO:0000313" key="5">
    <source>
        <dbReference type="Proteomes" id="UP001595420"/>
    </source>
</evidence>
<organism evidence="4 5">
    <name type="scientific">Falsiroseomonas tokyonensis</name>
    <dbReference type="NCBI Taxonomy" id="430521"/>
    <lineage>
        <taxon>Bacteria</taxon>
        <taxon>Pseudomonadati</taxon>
        <taxon>Pseudomonadota</taxon>
        <taxon>Alphaproteobacteria</taxon>
        <taxon>Acetobacterales</taxon>
        <taxon>Roseomonadaceae</taxon>
        <taxon>Falsiroseomonas</taxon>
    </lineage>
</organism>
<dbReference type="InterPro" id="IPR023562">
    <property type="entry name" value="ClpP/TepA"/>
</dbReference>
<sequence>MMPAAHRIDGPITAATPAELAAFLKRAGRAAVQITVNSPGGNAMAGTACYQQLRSYRGAVTVVVEGVAASAASLIAMAGRPIQMHAGSFLMIHEAHSVSEGPAREMREHAAILERVSAVYLKAYAERSGKPEREIADMMANETWMTAEEAVQAGFADAILEPLRAAASINLNAFEYRNTPAALCAAGGQEIVMDTQMQNEQLIEAATRQEITAVARQAGLGLAWIDEQAGQAVSIGDARAAALDAIAARSAAAVRPSSVVIVRDEGDTLQAATTDYVASRILGRAPNGPAASLRGHTLADVAAMVLEGRGQRIGRGVSAEQIFAKLTTSDLPNLLTSGASRAMAELYPTVRTQLVELAQVRNMPDFRPTTLIRLAQHTPLDEVAEHGEVPFAYPMENGEQIKLATYANRFAVTRQALVNDDLNGLQEWMAANAQGAAARERLLVSGLLTAGSGVGPTLSDGNPWFHSSRGNIATAAAPSVTSLAQAVSLMRSLKDGKGNTVFALEPYAIVVSPALEFVARQLVASISTTTTRDEIQPYSLSVIVEPALTGNRWWLAPRPATRRCITMGYLGGMQSPTVETFEAQEILGVTLRVHFDVAAAVQDPIGWVTNAGA</sequence>
<dbReference type="PANTHER" id="PTHR10381:SF70">
    <property type="entry name" value="ATP-DEPENDENT CLP PROTEASE PROTEOLYTIC SUBUNIT"/>
    <property type="match status" value="1"/>
</dbReference>